<dbReference type="InterPro" id="IPR043597">
    <property type="entry name" value="TPH_dom"/>
</dbReference>
<dbReference type="EMBL" id="CH902630">
    <property type="protein sequence ID" value="EDV38500.1"/>
    <property type="molecule type" value="Genomic_DNA"/>
</dbReference>
<keyword evidence="1 2" id="KW-0175">Coiled coil</keyword>
<feature type="coiled-coil region" evidence="2">
    <location>
        <begin position="226"/>
        <end position="265"/>
    </location>
</feature>
<dbReference type="HOGENOM" id="CLU_541076_0_0_1"/>
<accession>B3MXN5</accession>
<dbReference type="OrthoDB" id="7883258at2759"/>
<evidence type="ECO:0000259" key="4">
    <source>
        <dbReference type="Pfam" id="PF13868"/>
    </source>
</evidence>
<evidence type="ECO:0000256" key="2">
    <source>
        <dbReference type="SAM" id="Coils"/>
    </source>
</evidence>
<name>B3MXN5_DROAN</name>
<dbReference type="AlphaFoldDB" id="B3MXN5"/>
<dbReference type="eggNOG" id="ENOG502T91J">
    <property type="taxonomic scope" value="Eukaryota"/>
</dbReference>
<keyword evidence="6" id="KW-1185">Reference proteome</keyword>
<proteinExistence type="predicted"/>
<dbReference type="STRING" id="7217.B3MXN5"/>
<feature type="domain" description="Trichohyalin-plectin-homology" evidence="4">
    <location>
        <begin position="203"/>
        <end position="552"/>
    </location>
</feature>
<feature type="region of interest" description="Disordered" evidence="3">
    <location>
        <begin position="38"/>
        <end position="97"/>
    </location>
</feature>
<evidence type="ECO:0000313" key="5">
    <source>
        <dbReference type="EMBL" id="EDV38500.1"/>
    </source>
</evidence>
<evidence type="ECO:0000256" key="1">
    <source>
        <dbReference type="ARBA" id="ARBA00023054"/>
    </source>
</evidence>
<dbReference type="GeneID" id="6502255"/>
<dbReference type="KEGG" id="dan:6502255"/>
<dbReference type="InParanoid" id="B3MXN5"/>
<feature type="region of interest" description="Disordered" evidence="3">
    <location>
        <begin position="1"/>
        <end position="25"/>
    </location>
</feature>
<sequence length="569" mass="64665">MNGTDVADVETDTEIAPLPAPAPAPSLLTVTELDSKVAIPAEEPHTELAVIPGVQEPDAEPTSAKAPDPVRPPAMTGSALRTRKPHHEPTDPMRGFGAWDDPGVSVFATAAQEPIPNMLSYLKPMPGTACDQDKDTCKLKSQKSVAENSLFRLIKYQVEELAADRHTHMNPKQRLERTDGVITAALAEELHRQQVAASRRIQLHRNVNDLRRLKAEVDQAHTALVVRQTILENERQAAEIKQKERNKALAEKRQLEQEQRAEEMKKGLKASTFRRDLIIQITEAREKRQKDQQAMVEEGRRERREFLAKVEEDRIQDIIKLAKSRRELMEGLQQSVAQSSANREVTAKASKGKPERGILDALGPVTATYVGMERKRRHDEIEARDINAARLGFQLSQIKHEIEAREQLITNLLIRECQAKDSELALNQARQKMALKREIRDQLLSQRDEQKFFRDKAIQQSMLKPKDPTSFGERQYRNQVAQAENTHRLDVQAYKDLAVMIEAGKKRRAENAEEMRQMNKRVYDLQDIQDKLVAVERMEILGKQPREVLSALRTALLTPEEIKTFNLAK</sequence>
<evidence type="ECO:0000313" key="6">
    <source>
        <dbReference type="Proteomes" id="UP000007801"/>
    </source>
</evidence>
<gene>
    <name evidence="5" type="primary">Dana\GF19498</name>
    <name evidence="5" type="synonym">dana_GLEANR_21538</name>
    <name evidence="5" type="ORF">GF19498</name>
</gene>
<protein>
    <recommendedName>
        <fullName evidence="4">Trichohyalin-plectin-homology domain-containing protein</fullName>
    </recommendedName>
</protein>
<reference evidence="5 6" key="1">
    <citation type="journal article" date="2007" name="Nature">
        <title>Evolution of genes and genomes on the Drosophila phylogeny.</title>
        <authorList>
            <consortium name="Drosophila 12 Genomes Consortium"/>
            <person name="Clark A.G."/>
            <person name="Eisen M.B."/>
            <person name="Smith D.R."/>
            <person name="Bergman C.M."/>
            <person name="Oliver B."/>
            <person name="Markow T.A."/>
            <person name="Kaufman T.C."/>
            <person name="Kellis M."/>
            <person name="Gelbart W."/>
            <person name="Iyer V.N."/>
            <person name="Pollard D.A."/>
            <person name="Sackton T.B."/>
            <person name="Larracuente A.M."/>
            <person name="Singh N.D."/>
            <person name="Abad J.P."/>
            <person name="Abt D.N."/>
            <person name="Adryan B."/>
            <person name="Aguade M."/>
            <person name="Akashi H."/>
            <person name="Anderson W.W."/>
            <person name="Aquadro C.F."/>
            <person name="Ardell D.H."/>
            <person name="Arguello R."/>
            <person name="Artieri C.G."/>
            <person name="Barbash D.A."/>
            <person name="Barker D."/>
            <person name="Barsanti P."/>
            <person name="Batterham P."/>
            <person name="Batzoglou S."/>
            <person name="Begun D."/>
            <person name="Bhutkar A."/>
            <person name="Blanco E."/>
            <person name="Bosak S.A."/>
            <person name="Bradley R.K."/>
            <person name="Brand A.D."/>
            <person name="Brent M.R."/>
            <person name="Brooks A.N."/>
            <person name="Brown R.H."/>
            <person name="Butlin R.K."/>
            <person name="Caggese C."/>
            <person name="Calvi B.R."/>
            <person name="Bernardo de Carvalho A."/>
            <person name="Caspi A."/>
            <person name="Castrezana S."/>
            <person name="Celniker S.E."/>
            <person name="Chang J.L."/>
            <person name="Chapple C."/>
            <person name="Chatterji S."/>
            <person name="Chinwalla A."/>
            <person name="Civetta A."/>
            <person name="Clifton S.W."/>
            <person name="Comeron J.M."/>
            <person name="Costello J.C."/>
            <person name="Coyne J.A."/>
            <person name="Daub J."/>
            <person name="David R.G."/>
            <person name="Delcher A.L."/>
            <person name="Delehaunty K."/>
            <person name="Do C.B."/>
            <person name="Ebling H."/>
            <person name="Edwards K."/>
            <person name="Eickbush T."/>
            <person name="Evans J.D."/>
            <person name="Filipski A."/>
            <person name="Findeiss S."/>
            <person name="Freyhult E."/>
            <person name="Fulton L."/>
            <person name="Fulton R."/>
            <person name="Garcia A.C."/>
            <person name="Gardiner A."/>
            <person name="Garfield D.A."/>
            <person name="Garvin B.E."/>
            <person name="Gibson G."/>
            <person name="Gilbert D."/>
            <person name="Gnerre S."/>
            <person name="Godfrey J."/>
            <person name="Good R."/>
            <person name="Gotea V."/>
            <person name="Gravely B."/>
            <person name="Greenberg A.J."/>
            <person name="Griffiths-Jones S."/>
            <person name="Gross S."/>
            <person name="Guigo R."/>
            <person name="Gustafson E.A."/>
            <person name="Haerty W."/>
            <person name="Hahn M.W."/>
            <person name="Halligan D.L."/>
            <person name="Halpern A.L."/>
            <person name="Halter G.M."/>
            <person name="Han M.V."/>
            <person name="Heger A."/>
            <person name="Hillier L."/>
            <person name="Hinrichs A.S."/>
            <person name="Holmes I."/>
            <person name="Hoskins R.A."/>
            <person name="Hubisz M.J."/>
            <person name="Hultmark D."/>
            <person name="Huntley M.A."/>
            <person name="Jaffe D.B."/>
            <person name="Jagadeeshan S."/>
            <person name="Jeck W.R."/>
            <person name="Johnson J."/>
            <person name="Jones C.D."/>
            <person name="Jordan W.C."/>
            <person name="Karpen G.H."/>
            <person name="Kataoka E."/>
            <person name="Keightley P.D."/>
            <person name="Kheradpour P."/>
            <person name="Kirkness E.F."/>
            <person name="Koerich L.B."/>
            <person name="Kristiansen K."/>
            <person name="Kudrna D."/>
            <person name="Kulathinal R.J."/>
            <person name="Kumar S."/>
            <person name="Kwok R."/>
            <person name="Lander E."/>
            <person name="Langley C.H."/>
            <person name="Lapoint R."/>
            <person name="Lazzaro B.P."/>
            <person name="Lee S.J."/>
            <person name="Levesque L."/>
            <person name="Li R."/>
            <person name="Lin C.F."/>
            <person name="Lin M.F."/>
            <person name="Lindblad-Toh K."/>
            <person name="Llopart A."/>
            <person name="Long M."/>
            <person name="Low L."/>
            <person name="Lozovsky E."/>
            <person name="Lu J."/>
            <person name="Luo M."/>
            <person name="Machado C.A."/>
            <person name="Makalowski W."/>
            <person name="Marzo M."/>
            <person name="Matsuda M."/>
            <person name="Matzkin L."/>
            <person name="McAllister B."/>
            <person name="McBride C.S."/>
            <person name="McKernan B."/>
            <person name="McKernan K."/>
            <person name="Mendez-Lago M."/>
            <person name="Minx P."/>
            <person name="Mollenhauer M.U."/>
            <person name="Montooth K."/>
            <person name="Mount S.M."/>
            <person name="Mu X."/>
            <person name="Myers E."/>
            <person name="Negre B."/>
            <person name="Newfeld S."/>
            <person name="Nielsen R."/>
            <person name="Noor M.A."/>
            <person name="O'Grady P."/>
            <person name="Pachter L."/>
            <person name="Papaceit M."/>
            <person name="Parisi M.J."/>
            <person name="Parisi M."/>
            <person name="Parts L."/>
            <person name="Pedersen J.S."/>
            <person name="Pesole G."/>
            <person name="Phillippy A.M."/>
            <person name="Ponting C.P."/>
            <person name="Pop M."/>
            <person name="Porcelli D."/>
            <person name="Powell J.R."/>
            <person name="Prohaska S."/>
            <person name="Pruitt K."/>
            <person name="Puig M."/>
            <person name="Quesneville H."/>
            <person name="Ram K.R."/>
            <person name="Rand D."/>
            <person name="Rasmussen M.D."/>
            <person name="Reed L.K."/>
            <person name="Reenan R."/>
            <person name="Reily A."/>
            <person name="Remington K.A."/>
            <person name="Rieger T.T."/>
            <person name="Ritchie M.G."/>
            <person name="Robin C."/>
            <person name="Rogers Y.H."/>
            <person name="Rohde C."/>
            <person name="Rozas J."/>
            <person name="Rubenfield M.J."/>
            <person name="Ruiz A."/>
            <person name="Russo S."/>
            <person name="Salzberg S.L."/>
            <person name="Sanchez-Gracia A."/>
            <person name="Saranga D.J."/>
            <person name="Sato H."/>
            <person name="Schaeffer S.W."/>
            <person name="Schatz M.C."/>
            <person name="Schlenke T."/>
            <person name="Schwartz R."/>
            <person name="Segarra C."/>
            <person name="Singh R.S."/>
            <person name="Sirot L."/>
            <person name="Sirota M."/>
            <person name="Sisneros N.B."/>
            <person name="Smith C.D."/>
            <person name="Smith T.F."/>
            <person name="Spieth J."/>
            <person name="Stage D.E."/>
            <person name="Stark A."/>
            <person name="Stephan W."/>
            <person name="Strausberg R.L."/>
            <person name="Strempel S."/>
            <person name="Sturgill D."/>
            <person name="Sutton G."/>
            <person name="Sutton G.G."/>
            <person name="Tao W."/>
            <person name="Teichmann S."/>
            <person name="Tobari Y.N."/>
            <person name="Tomimura Y."/>
            <person name="Tsolas J.M."/>
            <person name="Valente V.L."/>
            <person name="Venter E."/>
            <person name="Venter J.C."/>
            <person name="Vicario S."/>
            <person name="Vieira F.G."/>
            <person name="Vilella A.J."/>
            <person name="Villasante A."/>
            <person name="Walenz B."/>
            <person name="Wang J."/>
            <person name="Wasserman M."/>
            <person name="Watts T."/>
            <person name="Wilson D."/>
            <person name="Wilson R.K."/>
            <person name="Wing R.A."/>
            <person name="Wolfner M.F."/>
            <person name="Wong A."/>
            <person name="Wong G.K."/>
            <person name="Wu C.I."/>
            <person name="Wu G."/>
            <person name="Yamamoto D."/>
            <person name="Yang H.P."/>
            <person name="Yang S.P."/>
            <person name="Yorke J.A."/>
            <person name="Yoshida K."/>
            <person name="Zdobnov E."/>
            <person name="Zhang P."/>
            <person name="Zhang Y."/>
            <person name="Zimin A.V."/>
            <person name="Baldwin J."/>
            <person name="Abdouelleil A."/>
            <person name="Abdulkadir J."/>
            <person name="Abebe A."/>
            <person name="Abera B."/>
            <person name="Abreu J."/>
            <person name="Acer S.C."/>
            <person name="Aftuck L."/>
            <person name="Alexander A."/>
            <person name="An P."/>
            <person name="Anderson E."/>
            <person name="Anderson S."/>
            <person name="Arachi H."/>
            <person name="Azer M."/>
            <person name="Bachantsang P."/>
            <person name="Barry A."/>
            <person name="Bayul T."/>
            <person name="Berlin A."/>
            <person name="Bessette D."/>
            <person name="Bloom T."/>
            <person name="Blye J."/>
            <person name="Boguslavskiy L."/>
            <person name="Bonnet C."/>
            <person name="Boukhgalter B."/>
            <person name="Bourzgui I."/>
            <person name="Brown A."/>
            <person name="Cahill P."/>
            <person name="Channer S."/>
            <person name="Cheshatsang Y."/>
            <person name="Chuda L."/>
            <person name="Citroen M."/>
            <person name="Collymore A."/>
            <person name="Cooke P."/>
            <person name="Costello M."/>
            <person name="D'Aco K."/>
            <person name="Daza R."/>
            <person name="De Haan G."/>
            <person name="DeGray S."/>
            <person name="DeMaso C."/>
            <person name="Dhargay N."/>
            <person name="Dooley K."/>
            <person name="Dooley E."/>
            <person name="Doricent M."/>
            <person name="Dorje P."/>
            <person name="Dorjee K."/>
            <person name="Dupes A."/>
            <person name="Elong R."/>
            <person name="Falk J."/>
            <person name="Farina A."/>
            <person name="Faro S."/>
            <person name="Ferguson D."/>
            <person name="Fisher S."/>
            <person name="Foley C.D."/>
            <person name="Franke A."/>
            <person name="Friedrich D."/>
            <person name="Gadbois L."/>
            <person name="Gearin G."/>
            <person name="Gearin C.R."/>
            <person name="Giannoukos G."/>
            <person name="Goode T."/>
            <person name="Graham J."/>
            <person name="Grandbois E."/>
            <person name="Grewal S."/>
            <person name="Gyaltsen K."/>
            <person name="Hafez N."/>
            <person name="Hagos B."/>
            <person name="Hall J."/>
            <person name="Henson C."/>
            <person name="Hollinger A."/>
            <person name="Honan T."/>
            <person name="Huard M.D."/>
            <person name="Hughes L."/>
            <person name="Hurhula B."/>
            <person name="Husby M.E."/>
            <person name="Kamat A."/>
            <person name="Kanga B."/>
            <person name="Kashin S."/>
            <person name="Khazanovich D."/>
            <person name="Kisner P."/>
            <person name="Lance K."/>
            <person name="Lara M."/>
            <person name="Lee W."/>
            <person name="Lennon N."/>
            <person name="Letendre F."/>
            <person name="LeVine R."/>
            <person name="Lipovsky A."/>
            <person name="Liu X."/>
            <person name="Liu J."/>
            <person name="Liu S."/>
            <person name="Lokyitsang T."/>
            <person name="Lokyitsang Y."/>
            <person name="Lubonja R."/>
            <person name="Lui A."/>
            <person name="MacDonald P."/>
            <person name="Magnisalis V."/>
            <person name="Maru K."/>
            <person name="Matthews C."/>
            <person name="McCusker W."/>
            <person name="McDonough S."/>
            <person name="Mehta T."/>
            <person name="Meldrim J."/>
            <person name="Meneus L."/>
            <person name="Mihai O."/>
            <person name="Mihalev A."/>
            <person name="Mihova T."/>
            <person name="Mittelman R."/>
            <person name="Mlenga V."/>
            <person name="Montmayeur A."/>
            <person name="Mulrain L."/>
            <person name="Navidi A."/>
            <person name="Naylor J."/>
            <person name="Negash T."/>
            <person name="Nguyen T."/>
            <person name="Nguyen N."/>
            <person name="Nicol R."/>
            <person name="Norbu C."/>
            <person name="Norbu N."/>
            <person name="Novod N."/>
            <person name="O'Neill B."/>
            <person name="Osman S."/>
            <person name="Markiewicz E."/>
            <person name="Oyono O.L."/>
            <person name="Patti C."/>
            <person name="Phunkhang P."/>
            <person name="Pierre F."/>
            <person name="Priest M."/>
            <person name="Raghuraman S."/>
            <person name="Rege F."/>
            <person name="Reyes R."/>
            <person name="Rise C."/>
            <person name="Rogov P."/>
            <person name="Ross K."/>
            <person name="Ryan E."/>
            <person name="Settipalli S."/>
            <person name="Shea T."/>
            <person name="Sherpa N."/>
            <person name="Shi L."/>
            <person name="Shih D."/>
            <person name="Sparrow T."/>
            <person name="Spaulding J."/>
            <person name="Stalker J."/>
            <person name="Stange-Thomann N."/>
            <person name="Stavropoulos S."/>
            <person name="Stone C."/>
            <person name="Strader C."/>
            <person name="Tesfaye S."/>
            <person name="Thomson T."/>
            <person name="Thoulutsang Y."/>
            <person name="Thoulutsang D."/>
            <person name="Topham K."/>
            <person name="Topping I."/>
            <person name="Tsamla T."/>
            <person name="Vassiliev H."/>
            <person name="Vo A."/>
            <person name="Wangchuk T."/>
            <person name="Wangdi T."/>
            <person name="Weiand M."/>
            <person name="Wilkinson J."/>
            <person name="Wilson A."/>
            <person name="Yadav S."/>
            <person name="Young G."/>
            <person name="Yu Q."/>
            <person name="Zembek L."/>
            <person name="Zhong D."/>
            <person name="Zimmer A."/>
            <person name="Zwirko Z."/>
            <person name="Jaffe D.B."/>
            <person name="Alvarez P."/>
            <person name="Brockman W."/>
            <person name="Butler J."/>
            <person name="Chin C."/>
            <person name="Gnerre S."/>
            <person name="Grabherr M."/>
            <person name="Kleber M."/>
            <person name="Mauceli E."/>
            <person name="MacCallum I."/>
        </authorList>
    </citation>
    <scope>NUCLEOTIDE SEQUENCE [LARGE SCALE GENOMIC DNA]</scope>
    <source>
        <strain evidence="6">Tucson 14024-0371.13</strain>
    </source>
</reference>
<dbReference type="PhylomeDB" id="B3MXN5"/>
<dbReference type="OMA" id="MCFGERQ"/>
<organism evidence="5 6">
    <name type="scientific">Drosophila ananassae</name>
    <name type="common">Fruit fly</name>
    <dbReference type="NCBI Taxonomy" id="7217"/>
    <lineage>
        <taxon>Eukaryota</taxon>
        <taxon>Metazoa</taxon>
        <taxon>Ecdysozoa</taxon>
        <taxon>Arthropoda</taxon>
        <taxon>Hexapoda</taxon>
        <taxon>Insecta</taxon>
        <taxon>Pterygota</taxon>
        <taxon>Neoptera</taxon>
        <taxon>Endopterygota</taxon>
        <taxon>Diptera</taxon>
        <taxon>Brachycera</taxon>
        <taxon>Muscomorpha</taxon>
        <taxon>Ephydroidea</taxon>
        <taxon>Drosophilidae</taxon>
        <taxon>Drosophila</taxon>
        <taxon>Sophophora</taxon>
    </lineage>
</organism>
<evidence type="ECO:0000256" key="3">
    <source>
        <dbReference type="SAM" id="MobiDB-lite"/>
    </source>
</evidence>
<dbReference type="Pfam" id="PF13868">
    <property type="entry name" value="TPH"/>
    <property type="match status" value="1"/>
</dbReference>
<dbReference type="Proteomes" id="UP000007801">
    <property type="component" value="Unassembled WGS sequence"/>
</dbReference>